<reference evidence="2 3" key="1">
    <citation type="journal article" date="2018" name="Mol. Biol. Evol.">
        <title>Broad Genomic Sampling Reveals a Smut Pathogenic Ancestry of the Fungal Clade Ustilaginomycotina.</title>
        <authorList>
            <person name="Kijpornyongpan T."/>
            <person name="Mondo S.J."/>
            <person name="Barry K."/>
            <person name="Sandor L."/>
            <person name="Lee J."/>
            <person name="Lipzen A."/>
            <person name="Pangilinan J."/>
            <person name="LaButti K."/>
            <person name="Hainaut M."/>
            <person name="Henrissat B."/>
            <person name="Grigoriev I.V."/>
            <person name="Spatafora J.W."/>
            <person name="Aime M.C."/>
        </authorList>
    </citation>
    <scope>NUCLEOTIDE SEQUENCE [LARGE SCALE GENOMIC DNA]</scope>
    <source>
        <strain evidence="2 3">MCA 4658</strain>
    </source>
</reference>
<dbReference type="AlphaFoldDB" id="A0A316VX08"/>
<dbReference type="RefSeq" id="XP_025369347.1">
    <property type="nucleotide sequence ID" value="XM_025510339.1"/>
</dbReference>
<gene>
    <name evidence="2" type="ORF">IE81DRAFT_139554</name>
</gene>
<feature type="region of interest" description="Disordered" evidence="1">
    <location>
        <begin position="60"/>
        <end position="108"/>
    </location>
</feature>
<evidence type="ECO:0000313" key="2">
    <source>
        <dbReference type="EMBL" id="PWN42187.1"/>
    </source>
</evidence>
<protein>
    <submittedName>
        <fullName evidence="2">Uncharacterized protein</fullName>
    </submittedName>
</protein>
<name>A0A316VX08_9BASI</name>
<evidence type="ECO:0000313" key="3">
    <source>
        <dbReference type="Proteomes" id="UP000245783"/>
    </source>
</evidence>
<evidence type="ECO:0000256" key="1">
    <source>
        <dbReference type="SAM" id="MobiDB-lite"/>
    </source>
</evidence>
<dbReference type="GeneID" id="37032209"/>
<feature type="compositionally biased region" description="Basic residues" evidence="1">
    <location>
        <begin position="72"/>
        <end position="85"/>
    </location>
</feature>
<proteinExistence type="predicted"/>
<accession>A0A316VX08</accession>
<keyword evidence="3" id="KW-1185">Reference proteome</keyword>
<sequence>MLGSLHSPHKPNLGGQTRVRSSAQTIVRLLPARSSYSSTKLRAHRGVVVIGFILHHTSTATAARQDPTLHSTRLRAAHQQPHRRSSLCSSSSNHNNASERNCSYQRKS</sequence>
<feature type="region of interest" description="Disordered" evidence="1">
    <location>
        <begin position="1"/>
        <end position="22"/>
    </location>
</feature>
<dbReference type="Proteomes" id="UP000245783">
    <property type="component" value="Unassembled WGS sequence"/>
</dbReference>
<feature type="compositionally biased region" description="Low complexity" evidence="1">
    <location>
        <begin position="86"/>
        <end position="101"/>
    </location>
</feature>
<dbReference type="EMBL" id="KZ819382">
    <property type="protein sequence ID" value="PWN42187.1"/>
    <property type="molecule type" value="Genomic_DNA"/>
</dbReference>
<dbReference type="InParanoid" id="A0A316VX08"/>
<organism evidence="2 3">
    <name type="scientific">Ceraceosorus guamensis</name>
    <dbReference type="NCBI Taxonomy" id="1522189"/>
    <lineage>
        <taxon>Eukaryota</taxon>
        <taxon>Fungi</taxon>
        <taxon>Dikarya</taxon>
        <taxon>Basidiomycota</taxon>
        <taxon>Ustilaginomycotina</taxon>
        <taxon>Exobasidiomycetes</taxon>
        <taxon>Ceraceosorales</taxon>
        <taxon>Ceraceosoraceae</taxon>
        <taxon>Ceraceosorus</taxon>
    </lineage>
</organism>